<dbReference type="PROSITE" id="PS00108">
    <property type="entry name" value="PROTEIN_KINASE_ST"/>
    <property type="match status" value="1"/>
</dbReference>
<evidence type="ECO:0000256" key="15">
    <source>
        <dbReference type="ARBA" id="ARBA00037736"/>
    </source>
</evidence>
<dbReference type="GO" id="GO:0016020">
    <property type="term" value="C:membrane"/>
    <property type="evidence" value="ECO:0007669"/>
    <property type="project" value="UniProtKB-SubCell"/>
</dbReference>
<evidence type="ECO:0000256" key="5">
    <source>
        <dbReference type="ARBA" id="ARBA00022553"/>
    </source>
</evidence>
<dbReference type="InterPro" id="IPR036305">
    <property type="entry name" value="RGS_sf"/>
</dbReference>
<keyword evidence="25" id="KW-1185">Reference proteome</keyword>
<dbReference type="FunFam" id="1.10.510.10:FF:000074">
    <property type="entry name" value="G protein-coupled receptor kinase"/>
    <property type="match status" value="1"/>
</dbReference>
<evidence type="ECO:0000256" key="3">
    <source>
        <dbReference type="ARBA" id="ARBA00022481"/>
    </source>
</evidence>
<keyword evidence="7 20" id="KW-0808">Transferase</keyword>
<dbReference type="SMART" id="SM00133">
    <property type="entry name" value="S_TK_X"/>
    <property type="match status" value="1"/>
</dbReference>
<dbReference type="InterPro" id="IPR000239">
    <property type="entry name" value="GPCR_kinase"/>
</dbReference>
<evidence type="ECO:0000256" key="10">
    <source>
        <dbReference type="ARBA" id="ARBA00022840"/>
    </source>
</evidence>
<evidence type="ECO:0000256" key="14">
    <source>
        <dbReference type="ARBA" id="ARBA00023305"/>
    </source>
</evidence>
<comment type="similarity">
    <text evidence="2 20">Belongs to the protein kinase superfamily. AGC Ser/Thr protein kinase family. GPRK subfamily.</text>
</comment>
<keyword evidence="6" id="KW-0716">Sensory transduction</keyword>
<dbReference type="SUPFAM" id="SSF48097">
    <property type="entry name" value="Regulator of G-protein signaling, RGS"/>
    <property type="match status" value="1"/>
</dbReference>
<reference evidence="24" key="2">
    <citation type="submission" date="2025-09" db="UniProtKB">
        <authorList>
            <consortium name="Ensembl"/>
        </authorList>
    </citation>
    <scope>IDENTIFICATION</scope>
</reference>
<sequence length="502" mass="57423">MGGLDNLIANTAYLQARKSGEVDAKDMQKRRKSINLPKVEECVGIKSSISLEYESICEQQPIGKIFFKDYLATVPEYQVAQEFLDEVCAWELSEESIKNSLLEGMVNIYLKNVSNTYLKFLSTDLSNKCQSASANDFENILQLAREETKGFLKGKPFEGFQTSPFYEKFLQWKVYERQSINDKFFEEFRVLGKGGFGEVCAVQVKCTGKMYACKKLDKKRLKKKKGESMALLEKEILEKVNSRFIVTLAYAYQIIFYSAQIICGILHLHSIKIVYRDMKPENVLLDDNGHCRLSDLGLAVEIKDGKKISNRAGTNGYMAPEILKEESYSYPVDWFAMGCSIYEMIAGRTPFKDYKEKVEKDEVKKRTINDEVQFQHANFDEPTKDICKLFLAKNPESRLGSRKHEYFKSINFHRLEAGLIDPPFVPDPSVVYAKDVADIADFSEARGIEFDDKDTEFFKRFSTGAIPIPWQEEVIETGLFEDLNNPQRLIEGDSKSGICLLL</sequence>
<name>A0A670YZH2_PSETE</name>
<dbReference type="GO" id="GO:0005737">
    <property type="term" value="C:cytoplasm"/>
    <property type="evidence" value="ECO:0007669"/>
    <property type="project" value="TreeGrafter"/>
</dbReference>
<dbReference type="InterPro" id="IPR016137">
    <property type="entry name" value="RGS"/>
</dbReference>
<dbReference type="Pfam" id="PF00069">
    <property type="entry name" value="Pkinase"/>
    <property type="match status" value="1"/>
</dbReference>
<evidence type="ECO:0000256" key="9">
    <source>
        <dbReference type="ARBA" id="ARBA00022777"/>
    </source>
</evidence>
<evidence type="ECO:0000256" key="1">
    <source>
        <dbReference type="ARBA" id="ARBA00004635"/>
    </source>
</evidence>
<comment type="catalytic activity">
    <reaction evidence="17">
        <text>L-seryl-[rhodopsin] + ATP = O-phospho-L-seryl-[rhodopsin] + ADP + H(+)</text>
        <dbReference type="Rhea" id="RHEA:23356"/>
        <dbReference type="Rhea" id="RHEA-COMP:14594"/>
        <dbReference type="Rhea" id="RHEA-COMP:14595"/>
        <dbReference type="ChEBI" id="CHEBI:15378"/>
        <dbReference type="ChEBI" id="CHEBI:29999"/>
        <dbReference type="ChEBI" id="CHEBI:30616"/>
        <dbReference type="ChEBI" id="CHEBI:83421"/>
        <dbReference type="ChEBI" id="CHEBI:456216"/>
        <dbReference type="EC" id="2.7.11.14"/>
    </reaction>
</comment>
<evidence type="ECO:0000259" key="22">
    <source>
        <dbReference type="PROSITE" id="PS50132"/>
    </source>
</evidence>
<evidence type="ECO:0000256" key="4">
    <source>
        <dbReference type="ARBA" id="ARBA00022527"/>
    </source>
</evidence>
<dbReference type="PROSITE" id="PS00107">
    <property type="entry name" value="PROTEIN_KINASE_ATP"/>
    <property type="match status" value="1"/>
</dbReference>
<gene>
    <name evidence="24" type="primary">GRK7</name>
</gene>
<dbReference type="Gene3D" id="1.10.510.10">
    <property type="entry name" value="Transferase(Phosphotransferase) domain 1"/>
    <property type="match status" value="1"/>
</dbReference>
<dbReference type="Gene3D" id="3.30.200.20">
    <property type="entry name" value="Phosphorylase Kinase, domain 1"/>
    <property type="match status" value="2"/>
</dbReference>
<dbReference type="GeneTree" id="ENSGT00940000160511"/>
<dbReference type="AlphaFoldDB" id="A0A670YZH2"/>
<dbReference type="PROSITE" id="PS50011">
    <property type="entry name" value="PROTEIN_KINASE_DOM"/>
    <property type="match status" value="1"/>
</dbReference>
<evidence type="ECO:0000256" key="11">
    <source>
        <dbReference type="ARBA" id="ARBA00023136"/>
    </source>
</evidence>
<dbReference type="InterPro" id="IPR000719">
    <property type="entry name" value="Prot_kinase_dom"/>
</dbReference>
<comment type="function">
    <text evidence="15">Retina-specific kinase involved in the shutoff of the photoresponse and adaptation to changing light conditions via cone opsin phosphorylation, including rhodopsin (RHO).</text>
</comment>
<evidence type="ECO:0000256" key="7">
    <source>
        <dbReference type="ARBA" id="ARBA00022679"/>
    </source>
</evidence>
<dbReference type="GO" id="GO:0005524">
    <property type="term" value="F:ATP binding"/>
    <property type="evidence" value="ECO:0007669"/>
    <property type="project" value="UniProtKB-UniRule"/>
</dbReference>
<reference evidence="24" key="1">
    <citation type="submission" date="2025-08" db="UniProtKB">
        <authorList>
            <consortium name="Ensembl"/>
        </authorList>
    </citation>
    <scope>IDENTIFICATION</scope>
</reference>
<evidence type="ECO:0000313" key="24">
    <source>
        <dbReference type="Ensembl" id="ENSPTXP00000014126.1"/>
    </source>
</evidence>
<dbReference type="Gene3D" id="1.10.167.10">
    <property type="entry name" value="Regulator of G-protein Signalling 4, domain 2"/>
    <property type="match status" value="1"/>
</dbReference>
<dbReference type="EC" id="2.7.11.-" evidence="20"/>
<evidence type="ECO:0000259" key="23">
    <source>
        <dbReference type="PROSITE" id="PS51285"/>
    </source>
</evidence>
<keyword evidence="8 19" id="KW-0547">Nucleotide-binding</keyword>
<dbReference type="PANTHER" id="PTHR24355">
    <property type="entry name" value="G PROTEIN-COUPLED RECEPTOR KINASE/RIBOSOMAL PROTEIN S6 KINASE"/>
    <property type="match status" value="1"/>
</dbReference>
<evidence type="ECO:0000313" key="25">
    <source>
        <dbReference type="Proteomes" id="UP000472273"/>
    </source>
</evidence>
<keyword evidence="3" id="KW-0488">Methylation</keyword>
<keyword evidence="12" id="KW-0449">Lipoprotein</keyword>
<evidence type="ECO:0000256" key="13">
    <source>
        <dbReference type="ARBA" id="ARBA00023289"/>
    </source>
</evidence>
<evidence type="ECO:0000256" key="18">
    <source>
        <dbReference type="PIRSR" id="PIRSR600239-51"/>
    </source>
</evidence>
<evidence type="ECO:0000256" key="2">
    <source>
        <dbReference type="ARBA" id="ARBA00009793"/>
    </source>
</evidence>
<dbReference type="PRINTS" id="PR00717">
    <property type="entry name" value="GPCRKINASE"/>
</dbReference>
<keyword evidence="4 20" id="KW-0723">Serine/threonine-protein kinase</keyword>
<keyword evidence="13" id="KW-0636">Prenylation</keyword>
<feature type="active site" description="Proton acceptor" evidence="18">
    <location>
        <position position="277"/>
    </location>
</feature>
<dbReference type="SMART" id="SM00315">
    <property type="entry name" value="RGS"/>
    <property type="match status" value="1"/>
</dbReference>
<dbReference type="GO" id="GO:0007601">
    <property type="term" value="P:visual perception"/>
    <property type="evidence" value="ECO:0007669"/>
    <property type="project" value="UniProtKB-KW"/>
</dbReference>
<dbReference type="Proteomes" id="UP000472273">
    <property type="component" value="Unplaced"/>
</dbReference>
<evidence type="ECO:0000256" key="16">
    <source>
        <dbReference type="ARBA" id="ARBA00048717"/>
    </source>
</evidence>
<comment type="catalytic activity">
    <reaction evidence="16">
        <text>L-threonyl-[rhodopsin] + ATP = O-phospho-L-threonyl-[rhodopsin] + ADP + H(+)</text>
        <dbReference type="Rhea" id="RHEA:56552"/>
        <dbReference type="Rhea" id="RHEA-COMP:14596"/>
        <dbReference type="Rhea" id="RHEA-COMP:14597"/>
        <dbReference type="ChEBI" id="CHEBI:15378"/>
        <dbReference type="ChEBI" id="CHEBI:30013"/>
        <dbReference type="ChEBI" id="CHEBI:30616"/>
        <dbReference type="ChEBI" id="CHEBI:61977"/>
        <dbReference type="ChEBI" id="CHEBI:456216"/>
        <dbReference type="EC" id="2.7.11.14"/>
    </reaction>
</comment>
<keyword evidence="14" id="KW-0844">Vision</keyword>
<dbReference type="GO" id="GO:0009966">
    <property type="term" value="P:regulation of signal transduction"/>
    <property type="evidence" value="ECO:0007669"/>
    <property type="project" value="TreeGrafter"/>
</dbReference>
<evidence type="ECO:0000256" key="12">
    <source>
        <dbReference type="ARBA" id="ARBA00023288"/>
    </source>
</evidence>
<evidence type="ECO:0000256" key="8">
    <source>
        <dbReference type="ARBA" id="ARBA00022741"/>
    </source>
</evidence>
<dbReference type="PROSITE" id="PS51285">
    <property type="entry name" value="AGC_KINASE_CTER"/>
    <property type="match status" value="1"/>
</dbReference>
<keyword evidence="5" id="KW-0597">Phosphoprotein</keyword>
<feature type="domain" description="AGC-kinase C-terminal" evidence="23">
    <location>
        <begin position="408"/>
        <end position="473"/>
    </location>
</feature>
<dbReference type="InterPro" id="IPR000961">
    <property type="entry name" value="AGC-kinase_C"/>
</dbReference>
<feature type="binding site" evidence="19">
    <location>
        <position position="214"/>
    </location>
    <ligand>
        <name>ATP</name>
        <dbReference type="ChEBI" id="CHEBI:30616"/>
    </ligand>
</feature>
<evidence type="ECO:0000256" key="19">
    <source>
        <dbReference type="PROSITE-ProRule" id="PRU10141"/>
    </source>
</evidence>
<dbReference type="SUPFAM" id="SSF56112">
    <property type="entry name" value="Protein kinase-like (PK-like)"/>
    <property type="match status" value="1"/>
</dbReference>
<organism evidence="24 25">
    <name type="scientific">Pseudonaja textilis</name>
    <name type="common">Eastern brown snake</name>
    <dbReference type="NCBI Taxonomy" id="8673"/>
    <lineage>
        <taxon>Eukaryota</taxon>
        <taxon>Metazoa</taxon>
        <taxon>Chordata</taxon>
        <taxon>Craniata</taxon>
        <taxon>Vertebrata</taxon>
        <taxon>Euteleostomi</taxon>
        <taxon>Lepidosauria</taxon>
        <taxon>Squamata</taxon>
        <taxon>Bifurcata</taxon>
        <taxon>Unidentata</taxon>
        <taxon>Episquamata</taxon>
        <taxon>Toxicofera</taxon>
        <taxon>Serpentes</taxon>
        <taxon>Colubroidea</taxon>
        <taxon>Elapidae</taxon>
        <taxon>Hydrophiinae</taxon>
        <taxon>Pseudonaja</taxon>
    </lineage>
</organism>
<comment type="subcellular location">
    <subcellularLocation>
        <location evidence="1">Membrane</location>
        <topology evidence="1">Lipid-anchor</topology>
    </subcellularLocation>
</comment>
<protein>
    <recommendedName>
        <fullName evidence="20">G protein-coupled receptor kinase</fullName>
        <ecNumber evidence="20">2.7.11.-</ecNumber>
    </recommendedName>
</protein>
<dbReference type="GO" id="GO:0007165">
    <property type="term" value="P:signal transduction"/>
    <property type="evidence" value="ECO:0007669"/>
    <property type="project" value="InterPro"/>
</dbReference>
<keyword evidence="11" id="KW-0472">Membrane</keyword>
<dbReference type="SMART" id="SM00220">
    <property type="entry name" value="S_TKc"/>
    <property type="match status" value="1"/>
</dbReference>
<dbReference type="InterPro" id="IPR008271">
    <property type="entry name" value="Ser/Thr_kinase_AS"/>
</dbReference>
<dbReference type="InterPro" id="IPR011009">
    <property type="entry name" value="Kinase-like_dom_sf"/>
</dbReference>
<feature type="domain" description="RGS" evidence="22">
    <location>
        <begin position="59"/>
        <end position="170"/>
    </location>
</feature>
<evidence type="ECO:0000256" key="17">
    <source>
        <dbReference type="ARBA" id="ARBA00049249"/>
    </source>
</evidence>
<evidence type="ECO:0000256" key="6">
    <source>
        <dbReference type="ARBA" id="ARBA00022606"/>
    </source>
</evidence>
<dbReference type="PANTHER" id="PTHR24355:SF12">
    <property type="entry name" value="RHODOPSIN KINASE GRK7"/>
    <property type="match status" value="1"/>
</dbReference>
<evidence type="ECO:0000256" key="20">
    <source>
        <dbReference type="RuleBase" id="RU000308"/>
    </source>
</evidence>
<proteinExistence type="inferred from homology"/>
<feature type="domain" description="Protein kinase" evidence="21">
    <location>
        <begin position="185"/>
        <end position="425"/>
    </location>
</feature>
<keyword evidence="10 19" id="KW-0067">ATP-binding</keyword>
<evidence type="ECO:0000259" key="21">
    <source>
        <dbReference type="PROSITE" id="PS50011"/>
    </source>
</evidence>
<dbReference type="Ensembl" id="ENSPTXT00000014575.1">
    <property type="protein sequence ID" value="ENSPTXP00000014126.1"/>
    <property type="gene ID" value="ENSPTXG00000009756.1"/>
</dbReference>
<dbReference type="InterPro" id="IPR017441">
    <property type="entry name" value="Protein_kinase_ATP_BS"/>
</dbReference>
<dbReference type="Pfam" id="PF00615">
    <property type="entry name" value="RGS"/>
    <property type="match status" value="1"/>
</dbReference>
<dbReference type="InterPro" id="IPR044926">
    <property type="entry name" value="RGS_subdomain_2"/>
</dbReference>
<accession>A0A670YZH2</accession>
<dbReference type="PROSITE" id="PS50132">
    <property type="entry name" value="RGS"/>
    <property type="match status" value="1"/>
</dbReference>
<dbReference type="GO" id="GO:0050254">
    <property type="term" value="F:rhodopsin kinase activity"/>
    <property type="evidence" value="ECO:0007669"/>
    <property type="project" value="UniProtKB-EC"/>
</dbReference>
<keyword evidence="9 20" id="KW-0418">Kinase</keyword>